<evidence type="ECO:0000256" key="2">
    <source>
        <dbReference type="SAM" id="SignalP"/>
    </source>
</evidence>
<name>A0A1B8PKF2_MORNO</name>
<feature type="signal peptide" evidence="2">
    <location>
        <begin position="1"/>
        <end position="19"/>
    </location>
</feature>
<accession>A0A1B8PKF2</accession>
<dbReference type="GO" id="GO:0015288">
    <property type="term" value="F:porin activity"/>
    <property type="evidence" value="ECO:0007669"/>
    <property type="project" value="InterPro"/>
</dbReference>
<evidence type="ECO:0000259" key="3">
    <source>
        <dbReference type="Pfam" id="PF02462"/>
    </source>
</evidence>
<dbReference type="Proteomes" id="UP000092671">
    <property type="component" value="Unassembled WGS sequence"/>
</dbReference>
<dbReference type="InterPro" id="IPR003394">
    <property type="entry name" value="Porin_opacity"/>
</dbReference>
<comment type="caution">
    <text evidence="4">The sequence shown here is derived from an EMBL/GenBank/DDBJ whole genome shotgun (WGS) entry which is preliminary data.</text>
</comment>
<feature type="domain" description="Porin opacity type" evidence="3">
    <location>
        <begin position="57"/>
        <end position="210"/>
    </location>
</feature>
<organism evidence="4 5">
    <name type="scientific">Moraxella nonliquefaciens</name>
    <dbReference type="NCBI Taxonomy" id="478"/>
    <lineage>
        <taxon>Bacteria</taxon>
        <taxon>Pseudomonadati</taxon>
        <taxon>Pseudomonadota</taxon>
        <taxon>Gammaproteobacteria</taxon>
        <taxon>Moraxellales</taxon>
        <taxon>Moraxellaceae</taxon>
        <taxon>Moraxella</taxon>
    </lineage>
</organism>
<dbReference type="AlphaFoldDB" id="A0A1B8PKF2"/>
<evidence type="ECO:0000256" key="1">
    <source>
        <dbReference type="ARBA" id="ARBA00009830"/>
    </source>
</evidence>
<reference evidence="4 5" key="1">
    <citation type="submission" date="2016-06" db="EMBL/GenBank/DDBJ databases">
        <title>Draft genome of Moraxella nonliquefaciens CCUG 60284.</title>
        <authorList>
            <person name="Salva-Serra F."/>
            <person name="Engstrom-Jakobsson H."/>
            <person name="Thorell K."/>
            <person name="Gonzales-Siles L."/>
            <person name="Karlsson R."/>
            <person name="Boulund F."/>
            <person name="Engstrand L."/>
            <person name="Kristiansson E."/>
            <person name="Moore E."/>
        </authorList>
    </citation>
    <scope>NUCLEOTIDE SEQUENCE [LARGE SCALE GENOMIC DNA]</scope>
    <source>
        <strain evidence="4 5">CCUG 60284</strain>
    </source>
</reference>
<dbReference type="SUPFAM" id="SSF56925">
    <property type="entry name" value="OMPA-like"/>
    <property type="match status" value="1"/>
</dbReference>
<keyword evidence="2" id="KW-0732">Signal</keyword>
<sequence length="210" mass="22406">MKKLLLAALLTSTSTLAMAQISTDGLYVQGNVGVSKLEAKVDGKKLKDNGTGYTVAVGKDMGAVRYQADYTNFGKIKENGSDGERGTASYEEWKGTMKAQSLGLSAIYDFNTTAGLTPYAGVRVGVNQLKADYHDVSTAISATGQLTDITDNSSVKKTKVGAGVLAGVQYAFNPQMALDVGVEYNHLGKVKVYDTKMNQYGAKVGLRYNF</sequence>
<dbReference type="Gene3D" id="2.40.160.20">
    <property type="match status" value="1"/>
</dbReference>
<evidence type="ECO:0000313" key="4">
    <source>
        <dbReference type="EMBL" id="OBX51056.1"/>
    </source>
</evidence>
<dbReference type="RefSeq" id="WP_066892992.1">
    <property type="nucleotide sequence ID" value="NZ_LZDN01000009.1"/>
</dbReference>
<gene>
    <name evidence="4" type="ORF">A9Z60_08740</name>
</gene>
<dbReference type="InterPro" id="IPR011250">
    <property type="entry name" value="OMP/PagP_B-barrel"/>
</dbReference>
<dbReference type="EMBL" id="LZDN01000009">
    <property type="protein sequence ID" value="OBX51056.1"/>
    <property type="molecule type" value="Genomic_DNA"/>
</dbReference>
<feature type="chain" id="PRO_5008611742" description="Porin opacity type domain-containing protein" evidence="2">
    <location>
        <begin position="20"/>
        <end position="210"/>
    </location>
</feature>
<dbReference type="Pfam" id="PF02462">
    <property type="entry name" value="Opacity"/>
    <property type="match status" value="1"/>
</dbReference>
<evidence type="ECO:0000313" key="5">
    <source>
        <dbReference type="Proteomes" id="UP000092671"/>
    </source>
</evidence>
<comment type="similarity">
    <text evidence="1">Belongs to the opacity porin family.</text>
</comment>
<dbReference type="GO" id="GO:0009279">
    <property type="term" value="C:cell outer membrane"/>
    <property type="evidence" value="ECO:0007669"/>
    <property type="project" value="UniProtKB-ARBA"/>
</dbReference>
<dbReference type="OrthoDB" id="6648740at2"/>
<proteinExistence type="inferred from homology"/>
<protein>
    <recommendedName>
        <fullName evidence="3">Porin opacity type domain-containing protein</fullName>
    </recommendedName>
</protein>